<comment type="caution">
    <text evidence="5">The sequence shown here is derived from an EMBL/GenBank/DDBJ whole genome shotgun (WGS) entry which is preliminary data.</text>
</comment>
<gene>
    <name evidence="5" type="ORF">CFBP7900_28100</name>
</gene>
<feature type="domain" description="Tyr recombinase" evidence="4">
    <location>
        <begin position="279"/>
        <end position="478"/>
    </location>
</feature>
<dbReference type="SUPFAM" id="SSF56349">
    <property type="entry name" value="DNA breaking-rejoining enzymes"/>
    <property type="match status" value="1"/>
</dbReference>
<dbReference type="GO" id="GO:0003677">
    <property type="term" value="F:DNA binding"/>
    <property type="evidence" value="ECO:0007669"/>
    <property type="project" value="InterPro"/>
</dbReference>
<accession>A0A6V7EXX1</accession>
<dbReference type="PANTHER" id="PTHR30349:SF64">
    <property type="entry name" value="PROPHAGE INTEGRASE INTD-RELATED"/>
    <property type="match status" value="1"/>
</dbReference>
<dbReference type="PANTHER" id="PTHR30349">
    <property type="entry name" value="PHAGE INTEGRASE-RELATED"/>
    <property type="match status" value="1"/>
</dbReference>
<feature type="region of interest" description="Disordered" evidence="3">
    <location>
        <begin position="502"/>
        <end position="525"/>
    </location>
</feature>
<dbReference type="GO" id="GO:0015074">
    <property type="term" value="P:DNA integration"/>
    <property type="evidence" value="ECO:0007669"/>
    <property type="project" value="UniProtKB-KW"/>
</dbReference>
<proteinExistence type="predicted"/>
<evidence type="ECO:0000313" key="6">
    <source>
        <dbReference type="Proteomes" id="UP000587508"/>
    </source>
</evidence>
<keyword evidence="1" id="KW-0229">DNA integration</keyword>
<dbReference type="InterPro" id="IPR013762">
    <property type="entry name" value="Integrase-like_cat_sf"/>
</dbReference>
<dbReference type="Gene3D" id="1.10.443.10">
    <property type="entry name" value="Intergrase catalytic core"/>
    <property type="match status" value="1"/>
</dbReference>
<reference evidence="5 6" key="1">
    <citation type="submission" date="2020-07" db="EMBL/GenBank/DDBJ databases">
        <authorList>
            <person name="Pothier F. J."/>
        </authorList>
    </citation>
    <scope>NUCLEOTIDE SEQUENCE [LARGE SCALE GENOMIC DNA]</scope>
    <source>
        <strain evidence="5 6">CFBP 7900</strain>
    </source>
</reference>
<dbReference type="AlphaFoldDB" id="A0A6V7EXX1"/>
<dbReference type="InterPro" id="IPR011010">
    <property type="entry name" value="DNA_brk_join_enz"/>
</dbReference>
<keyword evidence="2" id="KW-0233">DNA recombination</keyword>
<sequence length="525" mass="58633">MFSLSLRQVSNEVSNPVPKPYFLRRPAGLYVRFFVPTDLQAIIGSRYLVRPVRLSLGDAARLAVARTAVALSEAFDRMRRGASNMKDDLLSQALAALQGNEARPYTIKVGGVELSANGAEDHARLLDALKHLPLQQLTSVKSAGPLLSERATIHISEMRRVGRSAKNVLDTEHSLGLFVALVGDKPVEDYKTDDVRKFLDALEHYPSNATKKAVFAGLTPVEILSKARQGGHELLSMRTKEKHRDRIASFFNALANEDLISKAPHKAILNRAKSLTDEPSRDPFSRAELEALLELNAFTSWAKKYPHRWFGTLLGFATGARVNEVAQLYVDDIGKVGDFWGVHFRGAKPDQRLKNPHSSRFVPLPTSLIDAGFLVYVDEVKHAGFERLFPHLPYNAENGYGDALGDQFRAYAVKQGLTQRLKSFHCFRHTLSNSLVNEHGVSLPISQQITGHELTLPPGLKHYVDPPSVPARFSAIEQFGPPLPLPAYTPGQFDRSFKQVRHMERRREQAAKKKTNKTRTTGWRN</sequence>
<organism evidence="5 6">
    <name type="scientific">Xanthomonas hortorum pv. carotae</name>
    <dbReference type="NCBI Taxonomy" id="487904"/>
    <lineage>
        <taxon>Bacteria</taxon>
        <taxon>Pseudomonadati</taxon>
        <taxon>Pseudomonadota</taxon>
        <taxon>Gammaproteobacteria</taxon>
        <taxon>Lysobacterales</taxon>
        <taxon>Lysobacteraceae</taxon>
        <taxon>Xanthomonas</taxon>
    </lineage>
</organism>
<dbReference type="Proteomes" id="UP000587508">
    <property type="component" value="Unassembled WGS sequence"/>
</dbReference>
<dbReference type="Pfam" id="PF00589">
    <property type="entry name" value="Phage_integrase"/>
    <property type="match status" value="1"/>
</dbReference>
<dbReference type="InterPro" id="IPR050090">
    <property type="entry name" value="Tyrosine_recombinase_XerCD"/>
</dbReference>
<dbReference type="EMBL" id="CAJDKC010000004">
    <property type="protein sequence ID" value="CAD0355942.1"/>
    <property type="molecule type" value="Genomic_DNA"/>
</dbReference>
<dbReference type="InterPro" id="IPR002104">
    <property type="entry name" value="Integrase_catalytic"/>
</dbReference>
<dbReference type="EMBL" id="CAJDKC010000004">
    <property type="protein sequence ID" value="CAD0355948.1"/>
    <property type="molecule type" value="Genomic_DNA"/>
</dbReference>
<dbReference type="PROSITE" id="PS51898">
    <property type="entry name" value="TYR_RECOMBINASE"/>
    <property type="match status" value="1"/>
</dbReference>
<dbReference type="GO" id="GO:0006310">
    <property type="term" value="P:DNA recombination"/>
    <property type="evidence" value="ECO:0007669"/>
    <property type="project" value="UniProtKB-KW"/>
</dbReference>
<dbReference type="CDD" id="cd01184">
    <property type="entry name" value="INT_C_like_1"/>
    <property type="match status" value="1"/>
</dbReference>
<evidence type="ECO:0000313" key="5">
    <source>
        <dbReference type="EMBL" id="CAD0355948.1"/>
    </source>
</evidence>
<name>A0A6V7EXX1_9XANT</name>
<feature type="compositionally biased region" description="Basic and acidic residues" evidence="3">
    <location>
        <begin position="502"/>
        <end position="511"/>
    </location>
</feature>
<evidence type="ECO:0000259" key="4">
    <source>
        <dbReference type="PROSITE" id="PS51898"/>
    </source>
</evidence>
<evidence type="ECO:0000256" key="1">
    <source>
        <dbReference type="ARBA" id="ARBA00022908"/>
    </source>
</evidence>
<evidence type="ECO:0000256" key="3">
    <source>
        <dbReference type="SAM" id="MobiDB-lite"/>
    </source>
</evidence>
<protein>
    <recommendedName>
        <fullName evidence="4">Tyr recombinase domain-containing protein</fullName>
    </recommendedName>
</protein>
<evidence type="ECO:0000256" key="2">
    <source>
        <dbReference type="ARBA" id="ARBA00023172"/>
    </source>
</evidence>